<proteinExistence type="predicted"/>
<protein>
    <submittedName>
        <fullName evidence="2 4">Uncharacterized protein</fullName>
    </submittedName>
</protein>
<gene>
    <name evidence="2" type="ORF">TCLT_LOCUS9334</name>
</gene>
<accession>A0A0N5D8C0</accession>
<dbReference type="EMBL" id="UYYF01004775">
    <property type="protein sequence ID" value="VDN06958.1"/>
    <property type="molecule type" value="Genomic_DNA"/>
</dbReference>
<reference evidence="2 3" key="2">
    <citation type="submission" date="2018-11" db="EMBL/GenBank/DDBJ databases">
        <authorList>
            <consortium name="Pathogen Informatics"/>
        </authorList>
    </citation>
    <scope>NUCLEOTIDE SEQUENCE [LARGE SCALE GENOMIC DNA]</scope>
</reference>
<organism evidence="4">
    <name type="scientific">Thelazia callipaeda</name>
    <name type="common">Oriental eyeworm</name>
    <name type="synonym">Parasitic nematode</name>
    <dbReference type="NCBI Taxonomy" id="103827"/>
    <lineage>
        <taxon>Eukaryota</taxon>
        <taxon>Metazoa</taxon>
        <taxon>Ecdysozoa</taxon>
        <taxon>Nematoda</taxon>
        <taxon>Chromadorea</taxon>
        <taxon>Rhabditida</taxon>
        <taxon>Spirurina</taxon>
        <taxon>Spiruromorpha</taxon>
        <taxon>Thelazioidea</taxon>
        <taxon>Thelaziidae</taxon>
        <taxon>Thelazia</taxon>
    </lineage>
</organism>
<name>A0A0N5D8C0_THECL</name>
<reference evidence="4" key="1">
    <citation type="submission" date="2017-02" db="UniProtKB">
        <authorList>
            <consortium name="WormBaseParasite"/>
        </authorList>
    </citation>
    <scope>IDENTIFICATION</scope>
</reference>
<dbReference type="Proteomes" id="UP000276776">
    <property type="component" value="Unassembled WGS sequence"/>
</dbReference>
<keyword evidence="3" id="KW-1185">Reference proteome</keyword>
<dbReference type="OrthoDB" id="5854760at2759"/>
<sequence>MFTGFILDLSAANYLKIVRSNFSKNSKICKVVIKWDFGKVKLKFAENQAIIWRERFLSTFGSSDGQENNAQSLLSVNQTKNASRTSNNDLMILDEGWDTTESVTSMTGSYTLRSQLSENLEDISEISQANMNDSAKSSVTSEIKKLCNYHRLLEIINRKKSSKNKNDIKEQHMPTEKIHENNEEVESTNPQADGIRINKENSNNAEFYNKPNTGFNLLLQEPLESTV</sequence>
<feature type="compositionally biased region" description="Basic and acidic residues" evidence="1">
    <location>
        <begin position="164"/>
        <end position="182"/>
    </location>
</feature>
<dbReference type="WBParaSite" id="TCLT_0000934501-mRNA-1">
    <property type="protein sequence ID" value="TCLT_0000934501-mRNA-1"/>
    <property type="gene ID" value="TCLT_0000934501"/>
</dbReference>
<feature type="region of interest" description="Disordered" evidence="1">
    <location>
        <begin position="163"/>
        <end position="196"/>
    </location>
</feature>
<evidence type="ECO:0000313" key="4">
    <source>
        <dbReference type="WBParaSite" id="TCLT_0000934501-mRNA-1"/>
    </source>
</evidence>
<evidence type="ECO:0000313" key="2">
    <source>
        <dbReference type="EMBL" id="VDN06958.1"/>
    </source>
</evidence>
<dbReference type="AlphaFoldDB" id="A0A0N5D8C0"/>
<evidence type="ECO:0000256" key="1">
    <source>
        <dbReference type="SAM" id="MobiDB-lite"/>
    </source>
</evidence>
<evidence type="ECO:0000313" key="3">
    <source>
        <dbReference type="Proteomes" id="UP000276776"/>
    </source>
</evidence>